<keyword evidence="10" id="KW-1185">Reference proteome</keyword>
<gene>
    <name evidence="9" type="primary">pdhR</name>
    <name evidence="9" type="ORF">PARHAE_01003</name>
</gene>
<dbReference type="PANTHER" id="PTHR43537">
    <property type="entry name" value="TRANSCRIPTIONAL REGULATOR, GNTR FAMILY"/>
    <property type="match status" value="1"/>
</dbReference>
<evidence type="ECO:0000313" key="9">
    <source>
        <dbReference type="EMBL" id="VDS07825.1"/>
    </source>
</evidence>
<dbReference type="PROSITE" id="PS50949">
    <property type="entry name" value="HTH_GNTR"/>
    <property type="match status" value="1"/>
</dbReference>
<evidence type="ECO:0000256" key="2">
    <source>
        <dbReference type="ARBA" id="ARBA00023015"/>
    </source>
</evidence>
<evidence type="ECO:0000313" key="10">
    <source>
        <dbReference type="Proteomes" id="UP000270743"/>
    </source>
</evidence>
<organism evidence="9 10">
    <name type="scientific">Paracoccus haematequi</name>
    <dbReference type="NCBI Taxonomy" id="2491866"/>
    <lineage>
        <taxon>Bacteria</taxon>
        <taxon>Pseudomonadati</taxon>
        <taxon>Pseudomonadota</taxon>
        <taxon>Alphaproteobacteria</taxon>
        <taxon>Rhodobacterales</taxon>
        <taxon>Paracoccaceae</taxon>
        <taxon>Paracoccus</taxon>
    </lineage>
</organism>
<dbReference type="SUPFAM" id="SSF46785">
    <property type="entry name" value="Winged helix' DNA-binding domain"/>
    <property type="match status" value="1"/>
</dbReference>
<comment type="function">
    <text evidence="5">Transcriptional repressor for the pyruvate dehydrogenase complex genes aceEF and lpd.</text>
</comment>
<evidence type="ECO:0000259" key="8">
    <source>
        <dbReference type="PROSITE" id="PS50949"/>
    </source>
</evidence>
<keyword evidence="1" id="KW-0678">Repressor</keyword>
<dbReference type="EMBL" id="UZWE01000023">
    <property type="protein sequence ID" value="VDS07825.1"/>
    <property type="molecule type" value="Genomic_DNA"/>
</dbReference>
<evidence type="ECO:0000256" key="4">
    <source>
        <dbReference type="ARBA" id="ARBA00023163"/>
    </source>
</evidence>
<feature type="domain" description="HTH gntR-type" evidence="8">
    <location>
        <begin position="9"/>
        <end position="77"/>
    </location>
</feature>
<evidence type="ECO:0000256" key="6">
    <source>
        <dbReference type="ARBA" id="ARBA00039592"/>
    </source>
</evidence>
<keyword evidence="4" id="KW-0804">Transcription</keyword>
<reference evidence="9 10" key="1">
    <citation type="submission" date="2018-12" db="EMBL/GenBank/DDBJ databases">
        <authorList>
            <person name="Criscuolo A."/>
        </authorList>
    </citation>
    <scope>NUCLEOTIDE SEQUENCE [LARGE SCALE GENOMIC DNA]</scope>
    <source>
        <strain evidence="9">ACIP1116241</strain>
    </source>
</reference>
<dbReference type="Proteomes" id="UP000270743">
    <property type="component" value="Unassembled WGS sequence"/>
</dbReference>
<dbReference type="InterPro" id="IPR036388">
    <property type="entry name" value="WH-like_DNA-bd_sf"/>
</dbReference>
<dbReference type="Pfam" id="PF00392">
    <property type="entry name" value="GntR"/>
    <property type="match status" value="1"/>
</dbReference>
<dbReference type="GO" id="GO:0003700">
    <property type="term" value="F:DNA-binding transcription factor activity"/>
    <property type="evidence" value="ECO:0007669"/>
    <property type="project" value="InterPro"/>
</dbReference>
<dbReference type="InterPro" id="IPR011711">
    <property type="entry name" value="GntR_C"/>
</dbReference>
<protein>
    <recommendedName>
        <fullName evidence="6">Pyruvate dehydrogenase complex repressor</fullName>
    </recommendedName>
</protein>
<evidence type="ECO:0000256" key="7">
    <source>
        <dbReference type="SAM" id="MobiDB-lite"/>
    </source>
</evidence>
<dbReference type="Gene3D" id="1.20.120.530">
    <property type="entry name" value="GntR ligand-binding domain-like"/>
    <property type="match status" value="1"/>
</dbReference>
<dbReference type="GO" id="GO:0003677">
    <property type="term" value="F:DNA binding"/>
    <property type="evidence" value="ECO:0007669"/>
    <property type="project" value="UniProtKB-KW"/>
</dbReference>
<evidence type="ECO:0000256" key="3">
    <source>
        <dbReference type="ARBA" id="ARBA00023125"/>
    </source>
</evidence>
<dbReference type="InterPro" id="IPR008920">
    <property type="entry name" value="TF_FadR/GntR_C"/>
</dbReference>
<feature type="region of interest" description="Disordered" evidence="7">
    <location>
        <begin position="239"/>
        <end position="260"/>
    </location>
</feature>
<dbReference type="CDD" id="cd07377">
    <property type="entry name" value="WHTH_GntR"/>
    <property type="match status" value="1"/>
</dbReference>
<proteinExistence type="predicted"/>
<evidence type="ECO:0000256" key="1">
    <source>
        <dbReference type="ARBA" id="ARBA00022491"/>
    </source>
</evidence>
<dbReference type="OrthoDB" id="5450856at2"/>
<dbReference type="AlphaFoldDB" id="A0A3S4CID5"/>
<dbReference type="PANTHER" id="PTHR43537:SF34">
    <property type="entry name" value="PYRUVATE DEHYDROGENASE COMPLEX REPRESSOR"/>
    <property type="match status" value="1"/>
</dbReference>
<evidence type="ECO:0000256" key="5">
    <source>
        <dbReference type="ARBA" id="ARBA00037357"/>
    </source>
</evidence>
<dbReference type="SMART" id="SM00345">
    <property type="entry name" value="HTH_GNTR"/>
    <property type="match status" value="1"/>
</dbReference>
<dbReference type="Gene3D" id="1.10.10.10">
    <property type="entry name" value="Winged helix-like DNA-binding domain superfamily/Winged helix DNA-binding domain"/>
    <property type="match status" value="1"/>
</dbReference>
<dbReference type="SUPFAM" id="SSF48008">
    <property type="entry name" value="GntR ligand-binding domain-like"/>
    <property type="match status" value="1"/>
</dbReference>
<dbReference type="InterPro" id="IPR036390">
    <property type="entry name" value="WH_DNA-bd_sf"/>
</dbReference>
<keyword evidence="9" id="KW-0670">Pyruvate</keyword>
<keyword evidence="2" id="KW-0805">Transcription regulation</keyword>
<dbReference type="Pfam" id="PF07729">
    <property type="entry name" value="FCD"/>
    <property type="match status" value="1"/>
</dbReference>
<dbReference type="PRINTS" id="PR00035">
    <property type="entry name" value="HTHGNTR"/>
</dbReference>
<sequence length="260" mass="27845">MTDLSIRPERAAEAVARHIETLILEGSLAPDDGLLPERDLAARLNVSRPTLRDGLKLLQDRGLLVGEKGRGLRVAALGRGAITDPLLTLLADHPEVEDDYLDFRDVVESHAAGLAAARATSLDRDRIAAALDAIDTAHAAAAPVAEADADAALHQAIYEASHNLVLLQIMRALSGSLRSNVARNRGRMFTLPQIRDRLRDQHRAIGAAILARDPDAARAAAHAHLAYVRQAARDLANAQAQLETARRRQSAGGLGQRGQA</sequence>
<dbReference type="SMART" id="SM00895">
    <property type="entry name" value="FCD"/>
    <property type="match status" value="1"/>
</dbReference>
<name>A0A3S4CID5_9RHOB</name>
<dbReference type="RefSeq" id="WP_126153513.1">
    <property type="nucleotide sequence ID" value="NZ_UZWE01000023.1"/>
</dbReference>
<keyword evidence="3" id="KW-0238">DNA-binding</keyword>
<dbReference type="InterPro" id="IPR000524">
    <property type="entry name" value="Tscrpt_reg_HTH_GntR"/>
</dbReference>
<accession>A0A3S4CID5</accession>